<evidence type="ECO:0000313" key="5">
    <source>
        <dbReference type="Proteomes" id="UP000553632"/>
    </source>
</evidence>
<keyword evidence="5" id="KW-1185">Reference proteome</keyword>
<evidence type="ECO:0000313" key="2">
    <source>
        <dbReference type="EMBL" id="KAF4676403.1"/>
    </source>
</evidence>
<evidence type="ECO:0000313" key="3">
    <source>
        <dbReference type="EMBL" id="KAF4755038.1"/>
    </source>
</evidence>
<dbReference type="Proteomes" id="UP000553632">
    <property type="component" value="Unassembled WGS sequence"/>
</dbReference>
<gene>
    <name evidence="2" type="ORF">FOZ60_000676</name>
    <name evidence="3" type="ORF">FOZ63_032582</name>
</gene>
<accession>A0A7J6MXW8</accession>
<dbReference type="EMBL" id="JABANP010001072">
    <property type="protein sequence ID" value="KAF4676403.1"/>
    <property type="molecule type" value="Genomic_DNA"/>
</dbReference>
<dbReference type="EMBL" id="JABANO010004529">
    <property type="protein sequence ID" value="KAF4755038.1"/>
    <property type="molecule type" value="Genomic_DNA"/>
</dbReference>
<dbReference type="AlphaFoldDB" id="A0A7J6MXW8"/>
<name>A0A7J6MXW8_PEROL</name>
<organism evidence="2 4">
    <name type="scientific">Perkinsus olseni</name>
    <name type="common">Perkinsus atlanticus</name>
    <dbReference type="NCBI Taxonomy" id="32597"/>
    <lineage>
        <taxon>Eukaryota</taxon>
        <taxon>Sar</taxon>
        <taxon>Alveolata</taxon>
        <taxon>Perkinsozoa</taxon>
        <taxon>Perkinsea</taxon>
        <taxon>Perkinsida</taxon>
        <taxon>Perkinsidae</taxon>
        <taxon>Perkinsus</taxon>
    </lineage>
</organism>
<protein>
    <submittedName>
        <fullName evidence="2">Uncharacterized protein</fullName>
    </submittedName>
</protein>
<reference evidence="4 5" key="1">
    <citation type="submission" date="2020-04" db="EMBL/GenBank/DDBJ databases">
        <title>Perkinsus olseni comparative genomics.</title>
        <authorList>
            <person name="Bogema D.R."/>
        </authorList>
    </citation>
    <scope>NUCLEOTIDE SEQUENCE [LARGE SCALE GENOMIC DNA]</scope>
    <source>
        <strain evidence="2">00978-12</strain>
        <strain evidence="3 5">ATCC PRA-207</strain>
    </source>
</reference>
<sequence length="262" mass="29618">MRLLPTWLMVTPILAGRLDLAHVGKYVYGSQDYHITYKVDNDFRVAITFTVPGKPAYRTLPLPLVGGPTNYTIDFSGRLDERSDLFHAIFGLQPRIKVVTAGELVSLSFPDINYAEAHFQGQYIRFTRELLPLLRGGFFKYREVTAPFLEALVQFRPNGTVTAPNGAAFSLGRMRIRASCGGRRHAIAVLLIFAVADPSDPSVNIYRIRDSDFKARRVFLDELQRVCPGLSGDGLGDLTHMVFPYNRVMATYIREHRAFERF</sequence>
<dbReference type="Proteomes" id="UP000541610">
    <property type="component" value="Unassembled WGS sequence"/>
</dbReference>
<feature type="chain" id="PRO_5036205527" evidence="1">
    <location>
        <begin position="16"/>
        <end position="262"/>
    </location>
</feature>
<evidence type="ECO:0000313" key="4">
    <source>
        <dbReference type="Proteomes" id="UP000541610"/>
    </source>
</evidence>
<feature type="signal peptide" evidence="1">
    <location>
        <begin position="1"/>
        <end position="15"/>
    </location>
</feature>
<comment type="caution">
    <text evidence="2">The sequence shown here is derived from an EMBL/GenBank/DDBJ whole genome shotgun (WGS) entry which is preliminary data.</text>
</comment>
<keyword evidence="1" id="KW-0732">Signal</keyword>
<evidence type="ECO:0000256" key="1">
    <source>
        <dbReference type="SAM" id="SignalP"/>
    </source>
</evidence>
<proteinExistence type="predicted"/>